<name>A0A841C6G1_9LACT</name>
<dbReference type="InterPro" id="IPR003793">
    <property type="entry name" value="UPF0166"/>
</dbReference>
<dbReference type="EMBL" id="JACHHV010000009">
    <property type="protein sequence ID" value="MBB5887857.1"/>
    <property type="molecule type" value="Genomic_DNA"/>
</dbReference>
<sequence>MKLGDNCKILKIYISEDSRFEGHNLYHALVIRLKEIGMAGVTVTRGLESYGKSKAIHDMKILDLSSSLPIIIEVIDEVEMIEKALPIVDEMVKEGLVITTDVNVIKYGRD</sequence>
<accession>A0A841C6G1</accession>
<dbReference type="Proteomes" id="UP000562464">
    <property type="component" value="Unassembled WGS sequence"/>
</dbReference>
<dbReference type="SUPFAM" id="SSF54913">
    <property type="entry name" value="GlnB-like"/>
    <property type="match status" value="1"/>
</dbReference>
<evidence type="ECO:0000256" key="1">
    <source>
        <dbReference type="ARBA" id="ARBA00010554"/>
    </source>
</evidence>
<dbReference type="RefSeq" id="WP_183539400.1">
    <property type="nucleotide sequence ID" value="NZ_DASWOY010000009.1"/>
</dbReference>
<organism evidence="2 3">
    <name type="scientific">Lactovum miscens</name>
    <dbReference type="NCBI Taxonomy" id="190387"/>
    <lineage>
        <taxon>Bacteria</taxon>
        <taxon>Bacillati</taxon>
        <taxon>Bacillota</taxon>
        <taxon>Bacilli</taxon>
        <taxon>Lactobacillales</taxon>
        <taxon>Streptococcaceae</taxon>
        <taxon>Lactovum</taxon>
    </lineage>
</organism>
<evidence type="ECO:0000313" key="2">
    <source>
        <dbReference type="EMBL" id="MBB5887857.1"/>
    </source>
</evidence>
<dbReference type="Gene3D" id="3.30.70.120">
    <property type="match status" value="1"/>
</dbReference>
<dbReference type="PANTHER" id="PTHR35983:SF1">
    <property type="entry name" value="UPF0166 PROTEIN TM_0021"/>
    <property type="match status" value="1"/>
</dbReference>
<dbReference type="InterPro" id="IPR015867">
    <property type="entry name" value="N-reg_PII/ATP_PRibTrfase_C"/>
</dbReference>
<reference evidence="2 3" key="1">
    <citation type="submission" date="2020-08" db="EMBL/GenBank/DDBJ databases">
        <title>Genomic Encyclopedia of Type Strains, Phase IV (KMG-IV): sequencing the most valuable type-strain genomes for metagenomic binning, comparative biology and taxonomic classification.</title>
        <authorList>
            <person name="Goeker M."/>
        </authorList>
    </citation>
    <scope>NUCLEOTIDE SEQUENCE [LARGE SCALE GENOMIC DNA]</scope>
    <source>
        <strain evidence="2 3">DSM 14925</strain>
    </source>
</reference>
<evidence type="ECO:0008006" key="4">
    <source>
        <dbReference type="Google" id="ProtNLM"/>
    </source>
</evidence>
<dbReference type="Pfam" id="PF02641">
    <property type="entry name" value="DUF190"/>
    <property type="match status" value="1"/>
</dbReference>
<evidence type="ECO:0000313" key="3">
    <source>
        <dbReference type="Proteomes" id="UP000562464"/>
    </source>
</evidence>
<comment type="similarity">
    <text evidence="1">Belongs to the UPF0166 family.</text>
</comment>
<proteinExistence type="inferred from homology"/>
<keyword evidence="3" id="KW-1185">Reference proteome</keyword>
<dbReference type="AlphaFoldDB" id="A0A841C6G1"/>
<comment type="caution">
    <text evidence="2">The sequence shown here is derived from an EMBL/GenBank/DDBJ whole genome shotgun (WGS) entry which is preliminary data.</text>
</comment>
<protein>
    <recommendedName>
        <fullName evidence="4">DUF190 domain-containing protein</fullName>
    </recommendedName>
</protein>
<dbReference type="InterPro" id="IPR011322">
    <property type="entry name" value="N-reg_PII-like_a/b"/>
</dbReference>
<gene>
    <name evidence="2" type="ORF">HNQ37_000736</name>
</gene>
<dbReference type="PANTHER" id="PTHR35983">
    <property type="entry name" value="UPF0166 PROTEIN TM_0021"/>
    <property type="match status" value="1"/>
</dbReference>